<protein>
    <submittedName>
        <fullName evidence="2">Uncharacterized protein</fullName>
    </submittedName>
</protein>
<gene>
    <name evidence="2" type="ORF">TsocGM_17570</name>
</gene>
<sequence length="606" mass="67106">MDRRFRVAGLASALLVAALADRMADAAEPIRVETPMPPPEWGLLERALLRANEDAVEQFFDRYFDDRGFALCVERWGGDDGPDDASESFGDWPLLHALGASDRVLALEKLAWEGHLRQFSLARTTEVPLGRDGMYYREFPTQFDWLHHTEGLRPFFLQGLSDPNDPDLIRRSLRFAGFYTGEDPTAPNYDPEHKVIRSLLNGSRGPLLRPATALDWAGDPIEVEGRFALRHGERSYEEMLAHFKDYTNIIGDHPQNLASTSLGLNAFALSGEQRYRDWVLEYVDAWVDRMAANGGIIPSNVGLDGTIGGGDGGRWYGGVYGWAFSVEVPQTGAIAHRNTHALGLVGFGNALLLSGDRRYVDAWRGMIEAMEAQRRVIDGVAMYPTMHGDDGWYAFVPNPYRSGALEVYYWSMDPADRDRVPGSGWLDYLDGLSPDYPCSALRADLDAVRRAVQEIADDPTTPDTRLSDDVLARDPVAIGSLTELMLGGLPTGNNRPILHARLRYFDPERRRAGLPPDVAALVDAMTADSVSVTLVNLDPTRDHTVSIQGGAFGEHRLRSIRIGEETTPVDGRTATVRLSPGCGARLEIAMDRYAGPPTLRFPWDLP</sequence>
<feature type="chain" id="PRO_5019097868" evidence="1">
    <location>
        <begin position="27"/>
        <end position="606"/>
    </location>
</feature>
<organism evidence="2 3">
    <name type="scientific">Tautonia sociabilis</name>
    <dbReference type="NCBI Taxonomy" id="2080755"/>
    <lineage>
        <taxon>Bacteria</taxon>
        <taxon>Pseudomonadati</taxon>
        <taxon>Planctomycetota</taxon>
        <taxon>Planctomycetia</taxon>
        <taxon>Isosphaerales</taxon>
        <taxon>Isosphaeraceae</taxon>
        <taxon>Tautonia</taxon>
    </lineage>
</organism>
<dbReference type="InterPro" id="IPR058347">
    <property type="entry name" value="DUF8034"/>
</dbReference>
<name>A0A432MGT2_9BACT</name>
<feature type="signal peptide" evidence="1">
    <location>
        <begin position="1"/>
        <end position="26"/>
    </location>
</feature>
<accession>A0A432MGT2</accession>
<proteinExistence type="predicted"/>
<dbReference type="Pfam" id="PF26099">
    <property type="entry name" value="DUF8034"/>
    <property type="match status" value="1"/>
</dbReference>
<reference evidence="2 3" key="2">
    <citation type="submission" date="2019-01" db="EMBL/GenBank/DDBJ databases">
        <title>Tautonia sociabilis, a novel thermotolerant planctomycete of Isosphaeraceae family, isolated from a 4000 m deep subterranean habitat.</title>
        <authorList>
            <person name="Kovaleva O.L."/>
            <person name="Elcheninov A.G."/>
            <person name="Van Heerden E."/>
            <person name="Toshchakov S.V."/>
            <person name="Novikov A."/>
            <person name="Bonch-Osmolovskaya E.A."/>
            <person name="Kublanov I.V."/>
        </authorList>
    </citation>
    <scope>NUCLEOTIDE SEQUENCE [LARGE SCALE GENOMIC DNA]</scope>
    <source>
        <strain evidence="2 3">GM2012</strain>
    </source>
</reference>
<evidence type="ECO:0000313" key="3">
    <source>
        <dbReference type="Proteomes" id="UP000280296"/>
    </source>
</evidence>
<dbReference type="OrthoDB" id="7936138at2"/>
<comment type="caution">
    <text evidence="2">The sequence shown here is derived from an EMBL/GenBank/DDBJ whole genome shotgun (WGS) entry which is preliminary data.</text>
</comment>
<evidence type="ECO:0000256" key="1">
    <source>
        <dbReference type="SAM" id="SignalP"/>
    </source>
</evidence>
<dbReference type="AlphaFoldDB" id="A0A432MGT2"/>
<dbReference type="Proteomes" id="UP000280296">
    <property type="component" value="Unassembled WGS sequence"/>
</dbReference>
<keyword evidence="1" id="KW-0732">Signal</keyword>
<reference evidence="2 3" key="1">
    <citation type="submission" date="2018-12" db="EMBL/GenBank/DDBJ databases">
        <authorList>
            <person name="Toschakov S.V."/>
        </authorList>
    </citation>
    <scope>NUCLEOTIDE SEQUENCE [LARGE SCALE GENOMIC DNA]</scope>
    <source>
        <strain evidence="2 3">GM2012</strain>
    </source>
</reference>
<keyword evidence="3" id="KW-1185">Reference proteome</keyword>
<dbReference type="EMBL" id="RYZH01000036">
    <property type="protein sequence ID" value="RUL85851.1"/>
    <property type="molecule type" value="Genomic_DNA"/>
</dbReference>
<evidence type="ECO:0000313" key="2">
    <source>
        <dbReference type="EMBL" id="RUL85851.1"/>
    </source>
</evidence>